<dbReference type="SUPFAM" id="SSF52540">
    <property type="entry name" value="P-loop containing nucleoside triphosphate hydrolases"/>
    <property type="match status" value="1"/>
</dbReference>
<keyword evidence="4" id="KW-0547">Nucleotide-binding</keyword>
<dbReference type="CDD" id="cd00876">
    <property type="entry name" value="Ras"/>
    <property type="match status" value="1"/>
</dbReference>
<dbReference type="InterPro" id="IPR005225">
    <property type="entry name" value="Small_GTP-bd"/>
</dbReference>
<evidence type="ECO:0000256" key="4">
    <source>
        <dbReference type="ARBA" id="ARBA00022741"/>
    </source>
</evidence>
<keyword evidence="6" id="KW-0342">GTP-binding</keyword>
<evidence type="ECO:0000313" key="9">
    <source>
        <dbReference type="Proteomes" id="UP001149090"/>
    </source>
</evidence>
<dbReference type="PROSITE" id="PS51420">
    <property type="entry name" value="RHO"/>
    <property type="match status" value="1"/>
</dbReference>
<dbReference type="OrthoDB" id="5976022at2759"/>
<dbReference type="InterPro" id="IPR020849">
    <property type="entry name" value="Small_GTPase_Ras-type"/>
</dbReference>
<dbReference type="PROSITE" id="PS51419">
    <property type="entry name" value="RAB"/>
    <property type="match status" value="1"/>
</dbReference>
<evidence type="ECO:0000256" key="6">
    <source>
        <dbReference type="ARBA" id="ARBA00023134"/>
    </source>
</evidence>
<keyword evidence="7" id="KW-0472">Membrane</keyword>
<dbReference type="GO" id="GO:0005886">
    <property type="term" value="C:plasma membrane"/>
    <property type="evidence" value="ECO:0007669"/>
    <property type="project" value="UniProtKB-SubCell"/>
</dbReference>
<keyword evidence="9" id="KW-1185">Reference proteome</keyword>
<dbReference type="PRINTS" id="PR00449">
    <property type="entry name" value="RASTRNSFRMNG"/>
</dbReference>
<protein>
    <recommendedName>
        <fullName evidence="2">small monomeric GTPase</fullName>
        <ecNumber evidence="2">3.6.5.2</ecNumber>
    </recommendedName>
</protein>
<dbReference type="GO" id="GO:0007165">
    <property type="term" value="P:signal transduction"/>
    <property type="evidence" value="ECO:0007669"/>
    <property type="project" value="InterPro"/>
</dbReference>
<dbReference type="AlphaFoldDB" id="A0A9Q0LVI0"/>
<evidence type="ECO:0000313" key="8">
    <source>
        <dbReference type="EMBL" id="KAJ5079294.1"/>
    </source>
</evidence>
<dbReference type="Proteomes" id="UP001149090">
    <property type="component" value="Unassembled WGS sequence"/>
</dbReference>
<sequence length="188" mass="21460">MSKYKVVIVGSGGVGKSAITMQFIQSKFVEDYDPTVEDSYRKQIVVENEKCLLDIADTAGQEEFGPLRSVYLRAGEGFVMVFSIVEKNTFEEIKMLKDQIVRIKDVESIHDIPLILVGNKSDLEDKREVTQQQMKELADSWDCPFFETSAKNNSNIDECFQQIVKQIKKVREKLGLNKPVKKTRCTIL</sequence>
<keyword evidence="3" id="KW-1003">Cell membrane</keyword>
<dbReference type="Pfam" id="PF00071">
    <property type="entry name" value="Ras"/>
    <property type="match status" value="1"/>
</dbReference>
<evidence type="ECO:0000256" key="7">
    <source>
        <dbReference type="ARBA" id="ARBA00023136"/>
    </source>
</evidence>
<dbReference type="EC" id="3.6.5.2" evidence="2"/>
<evidence type="ECO:0000256" key="1">
    <source>
        <dbReference type="ARBA" id="ARBA00004236"/>
    </source>
</evidence>
<evidence type="ECO:0000256" key="5">
    <source>
        <dbReference type="ARBA" id="ARBA00022801"/>
    </source>
</evidence>
<keyword evidence="5" id="KW-0378">Hydrolase</keyword>
<proteinExistence type="predicted"/>
<dbReference type="FunFam" id="3.40.50.300:FF:000343">
    <property type="entry name" value="Ras family gtpase"/>
    <property type="match status" value="1"/>
</dbReference>
<dbReference type="Gene3D" id="3.40.50.300">
    <property type="entry name" value="P-loop containing nucleotide triphosphate hydrolases"/>
    <property type="match status" value="1"/>
</dbReference>
<gene>
    <name evidence="8" type="ORF">M0811_04315</name>
</gene>
<evidence type="ECO:0000256" key="3">
    <source>
        <dbReference type="ARBA" id="ARBA00022475"/>
    </source>
</evidence>
<dbReference type="SMART" id="SM00173">
    <property type="entry name" value="RAS"/>
    <property type="match status" value="1"/>
</dbReference>
<dbReference type="OMA" id="GCPCILL"/>
<reference evidence="8" key="1">
    <citation type="submission" date="2022-10" db="EMBL/GenBank/DDBJ databases">
        <title>Novel sulphate-reducing endosymbionts in the free-living metamonad Anaeramoeba.</title>
        <authorList>
            <person name="Jerlstrom-Hultqvist J."/>
            <person name="Cepicka I."/>
            <person name="Gallot-Lavallee L."/>
            <person name="Salas-Leiva D."/>
            <person name="Curtis B.A."/>
            <person name="Zahonova K."/>
            <person name="Pipaliya S."/>
            <person name="Dacks J."/>
            <person name="Roger A.J."/>
        </authorList>
    </citation>
    <scope>NUCLEOTIDE SEQUENCE</scope>
    <source>
        <strain evidence="8">BMAN</strain>
    </source>
</reference>
<evidence type="ECO:0000256" key="2">
    <source>
        <dbReference type="ARBA" id="ARBA00011984"/>
    </source>
</evidence>
<dbReference type="SMART" id="SM00175">
    <property type="entry name" value="RAB"/>
    <property type="match status" value="1"/>
</dbReference>
<comment type="caution">
    <text evidence="8">The sequence shown here is derived from an EMBL/GenBank/DDBJ whole genome shotgun (WGS) entry which is preliminary data.</text>
</comment>
<dbReference type="NCBIfam" id="TIGR00231">
    <property type="entry name" value="small_GTP"/>
    <property type="match status" value="1"/>
</dbReference>
<dbReference type="GO" id="GO:0003925">
    <property type="term" value="F:G protein activity"/>
    <property type="evidence" value="ECO:0007669"/>
    <property type="project" value="UniProtKB-EC"/>
</dbReference>
<dbReference type="InterPro" id="IPR027417">
    <property type="entry name" value="P-loop_NTPase"/>
</dbReference>
<organism evidence="8 9">
    <name type="scientific">Anaeramoeba ignava</name>
    <name type="common">Anaerobic marine amoeba</name>
    <dbReference type="NCBI Taxonomy" id="1746090"/>
    <lineage>
        <taxon>Eukaryota</taxon>
        <taxon>Metamonada</taxon>
        <taxon>Anaeramoebidae</taxon>
        <taxon>Anaeramoeba</taxon>
    </lineage>
</organism>
<dbReference type="PANTHER" id="PTHR24070">
    <property type="entry name" value="RAS, DI-RAS, AND RHEB FAMILY MEMBERS OF SMALL GTPASE SUPERFAMILY"/>
    <property type="match status" value="1"/>
</dbReference>
<comment type="subcellular location">
    <subcellularLocation>
        <location evidence="1">Cell membrane</location>
    </subcellularLocation>
</comment>
<dbReference type="GO" id="GO:0005525">
    <property type="term" value="F:GTP binding"/>
    <property type="evidence" value="ECO:0007669"/>
    <property type="project" value="UniProtKB-KW"/>
</dbReference>
<dbReference type="InterPro" id="IPR001806">
    <property type="entry name" value="Small_GTPase"/>
</dbReference>
<name>A0A9Q0LVI0_ANAIG</name>
<dbReference type="SMART" id="SM00174">
    <property type="entry name" value="RHO"/>
    <property type="match status" value="1"/>
</dbReference>
<dbReference type="PROSITE" id="PS51421">
    <property type="entry name" value="RAS"/>
    <property type="match status" value="1"/>
</dbReference>
<dbReference type="EMBL" id="JAPDFW010000033">
    <property type="protein sequence ID" value="KAJ5079294.1"/>
    <property type="molecule type" value="Genomic_DNA"/>
</dbReference>
<accession>A0A9Q0LVI0</accession>